<dbReference type="AlphaFoldDB" id="A0A9E3LUB6"/>
<sequence length="62" mass="7217">MSINDLEFLHGAAFLRLLKGTGASQFCKKRERREKNSRFFIANNQGTVHQHKNSRELKVFNP</sequence>
<gene>
    <name evidence="1" type="ORF">KME28_17535</name>
</gene>
<name>A0A9E3LUB6_9NOST</name>
<reference evidence="1" key="1">
    <citation type="submission" date="2021-05" db="EMBL/GenBank/DDBJ databases">
        <authorList>
            <person name="Pietrasiak N."/>
            <person name="Ward R."/>
            <person name="Stajich J.E."/>
            <person name="Kurbessoian T."/>
        </authorList>
    </citation>
    <scope>NUCLEOTIDE SEQUENCE</scope>
    <source>
        <strain evidence="1">HA4357-MV3</strain>
    </source>
</reference>
<dbReference type="EMBL" id="JAHHHW010000105">
    <property type="protein sequence ID" value="MBW4433468.1"/>
    <property type="molecule type" value="Genomic_DNA"/>
</dbReference>
<protein>
    <submittedName>
        <fullName evidence="1">Uncharacterized protein</fullName>
    </submittedName>
</protein>
<evidence type="ECO:0000313" key="2">
    <source>
        <dbReference type="Proteomes" id="UP000813215"/>
    </source>
</evidence>
<evidence type="ECO:0000313" key="1">
    <source>
        <dbReference type="EMBL" id="MBW4433468.1"/>
    </source>
</evidence>
<feature type="non-terminal residue" evidence="1">
    <location>
        <position position="62"/>
    </location>
</feature>
<accession>A0A9E3LUB6</accession>
<proteinExistence type="predicted"/>
<dbReference type="Proteomes" id="UP000813215">
    <property type="component" value="Unassembled WGS sequence"/>
</dbReference>
<reference evidence="1" key="2">
    <citation type="journal article" date="2022" name="Microbiol. Resour. Announc.">
        <title>Metagenome Sequencing to Explore Phylogenomics of Terrestrial Cyanobacteria.</title>
        <authorList>
            <person name="Ward R.D."/>
            <person name="Stajich J.E."/>
            <person name="Johansen J.R."/>
            <person name="Huntemann M."/>
            <person name="Clum A."/>
            <person name="Foster B."/>
            <person name="Foster B."/>
            <person name="Roux S."/>
            <person name="Palaniappan K."/>
            <person name="Varghese N."/>
            <person name="Mukherjee S."/>
            <person name="Reddy T.B.K."/>
            <person name="Daum C."/>
            <person name="Copeland A."/>
            <person name="Chen I.A."/>
            <person name="Ivanova N.N."/>
            <person name="Kyrpides N.C."/>
            <person name="Shapiro N."/>
            <person name="Eloe-Fadrosh E.A."/>
            <person name="Pietrasiak N."/>
        </authorList>
    </citation>
    <scope>NUCLEOTIDE SEQUENCE</scope>
    <source>
        <strain evidence="1">HA4357-MV3</strain>
    </source>
</reference>
<comment type="caution">
    <text evidence="1">The sequence shown here is derived from an EMBL/GenBank/DDBJ whole genome shotgun (WGS) entry which is preliminary data.</text>
</comment>
<organism evidence="1 2">
    <name type="scientific">Pelatocladus maniniholoensis HA4357-MV3</name>
    <dbReference type="NCBI Taxonomy" id="1117104"/>
    <lineage>
        <taxon>Bacteria</taxon>
        <taxon>Bacillati</taxon>
        <taxon>Cyanobacteriota</taxon>
        <taxon>Cyanophyceae</taxon>
        <taxon>Nostocales</taxon>
        <taxon>Nostocaceae</taxon>
        <taxon>Pelatocladus</taxon>
    </lineage>
</organism>